<keyword evidence="1" id="KW-1133">Transmembrane helix</keyword>
<name>A0ABQ4Q7M1_9BURK</name>
<proteinExistence type="predicted"/>
<protein>
    <recommendedName>
        <fullName evidence="2">Sodium symporter small subunit domain-containing protein</fullName>
    </recommendedName>
</protein>
<evidence type="ECO:0000313" key="3">
    <source>
        <dbReference type="EMBL" id="GIZ53217.1"/>
    </source>
</evidence>
<feature type="transmembrane region" description="Helical" evidence="1">
    <location>
        <begin position="51"/>
        <end position="72"/>
    </location>
</feature>
<dbReference type="NCBIfam" id="TIGR03647">
    <property type="entry name" value="Na_symport_sm"/>
    <property type="match status" value="1"/>
</dbReference>
<evidence type="ECO:0000259" key="2">
    <source>
        <dbReference type="Pfam" id="PF13937"/>
    </source>
</evidence>
<sequence length="91" mass="10784">MDKGRMLTRAEYWQRARRLTLWLVGVWFLATFLTMFFARELAGVTLFGWPFPFYMAGQGLTLLYLLIVAVYIKRMQSLDKKLRKETKADVK</sequence>
<keyword evidence="4" id="KW-1185">Reference proteome</keyword>
<dbReference type="InterPro" id="IPR019886">
    <property type="entry name" value="Na_symporter_ssu"/>
</dbReference>
<feature type="domain" description="Sodium symporter small subunit" evidence="2">
    <location>
        <begin position="10"/>
        <end position="81"/>
    </location>
</feature>
<keyword evidence="1" id="KW-0472">Membrane</keyword>
<reference evidence="3 4" key="1">
    <citation type="journal article" date="2022" name="Int. J. Syst. Evol. Microbiol.">
        <title>Noviherbaspirillum aridicola sp. nov., isolated from an arid soil in Pakistan.</title>
        <authorList>
            <person name="Khan I.U."/>
            <person name="Saqib M."/>
            <person name="Amin A."/>
            <person name="Hussain F."/>
            <person name="Li L."/>
            <person name="Liu Y.H."/>
            <person name="Fang B.Z."/>
            <person name="Ahmed I."/>
            <person name="Li W.J."/>
        </authorList>
    </citation>
    <scope>NUCLEOTIDE SEQUENCE [LARGE SCALE GENOMIC DNA]</scope>
    <source>
        <strain evidence="3 4">NCCP-691</strain>
    </source>
</reference>
<dbReference type="EMBL" id="BPMK01000015">
    <property type="protein sequence ID" value="GIZ53217.1"/>
    <property type="molecule type" value="Genomic_DNA"/>
</dbReference>
<accession>A0ABQ4Q7M1</accession>
<comment type="caution">
    <text evidence="3">The sequence shown here is derived from an EMBL/GenBank/DDBJ whole genome shotgun (WGS) entry which is preliminary data.</text>
</comment>
<evidence type="ECO:0000313" key="4">
    <source>
        <dbReference type="Proteomes" id="UP000887222"/>
    </source>
</evidence>
<organism evidence="3 4">
    <name type="scientific">Noviherbaspirillum aridicola</name>
    <dbReference type="NCBI Taxonomy" id="2849687"/>
    <lineage>
        <taxon>Bacteria</taxon>
        <taxon>Pseudomonadati</taxon>
        <taxon>Pseudomonadota</taxon>
        <taxon>Betaproteobacteria</taxon>
        <taxon>Burkholderiales</taxon>
        <taxon>Oxalobacteraceae</taxon>
        <taxon>Noviherbaspirillum</taxon>
    </lineage>
</organism>
<dbReference type="RefSeq" id="WP_238482470.1">
    <property type="nucleotide sequence ID" value="NZ_BPMK01000015.1"/>
</dbReference>
<gene>
    <name evidence="3" type="ORF">NCCP691_32310</name>
</gene>
<evidence type="ECO:0000256" key="1">
    <source>
        <dbReference type="SAM" id="Phobius"/>
    </source>
</evidence>
<feature type="transmembrane region" description="Helical" evidence="1">
    <location>
        <begin position="21"/>
        <end position="39"/>
    </location>
</feature>
<keyword evidence="1" id="KW-0812">Transmembrane</keyword>
<dbReference type="Pfam" id="PF13937">
    <property type="entry name" value="DUF4212"/>
    <property type="match status" value="1"/>
</dbReference>
<dbReference type="Proteomes" id="UP000887222">
    <property type="component" value="Unassembled WGS sequence"/>
</dbReference>